<dbReference type="Proteomes" id="UP000282977">
    <property type="component" value="Unassembled WGS sequence"/>
</dbReference>
<dbReference type="AlphaFoldDB" id="A0A437JB40"/>
<organism evidence="1 2">
    <name type="scientific">Sphingobium algorifonticola</name>
    <dbReference type="NCBI Taxonomy" id="2008318"/>
    <lineage>
        <taxon>Bacteria</taxon>
        <taxon>Pseudomonadati</taxon>
        <taxon>Pseudomonadota</taxon>
        <taxon>Alphaproteobacteria</taxon>
        <taxon>Sphingomonadales</taxon>
        <taxon>Sphingomonadaceae</taxon>
        <taxon>Sphingobium</taxon>
    </lineage>
</organism>
<dbReference type="EMBL" id="RZUL01000001">
    <property type="protein sequence ID" value="RVT43129.1"/>
    <property type="molecule type" value="Genomic_DNA"/>
</dbReference>
<accession>A0A437JB40</accession>
<name>A0A437JB40_9SPHN</name>
<reference evidence="1 2" key="1">
    <citation type="submission" date="2019-01" db="EMBL/GenBank/DDBJ databases">
        <authorList>
            <person name="Chen W.-M."/>
        </authorList>
    </citation>
    <scope>NUCLEOTIDE SEQUENCE [LARGE SCALE GENOMIC DNA]</scope>
    <source>
        <strain evidence="1 2">TLA-22</strain>
    </source>
</reference>
<protein>
    <submittedName>
        <fullName evidence="1">DUF883 family protein</fullName>
    </submittedName>
</protein>
<dbReference type="OrthoDB" id="7472479at2"/>
<keyword evidence="2" id="KW-1185">Reference proteome</keyword>
<sequence length="289" mass="31620">MCGNRYAQRYRMPERGRRPRCEAILSLRVRSARACWLGCFVARLAVSSDDCVDRKRNRCRRRPFNPNRSFATMTWGRCRPTCRPRRHPLLSSRRPHPRLYRRPTMKNDIHEQLDRVREIAGETAEAAAERLKTVRDSTADSLARSREKAAIVYNDARDKSYRAADRANTFVQEHPIAATAAAVAAGAMIALIFPKGRALARSVPGALSAVGARAGQIASVAVDALEHRAQDIRSGAGHAATEARTAIGHAGAKASDVADAAAGLARDAIHAAEKVVGNAVEKASDRLRK</sequence>
<proteinExistence type="predicted"/>
<evidence type="ECO:0000313" key="1">
    <source>
        <dbReference type="EMBL" id="RVT43129.1"/>
    </source>
</evidence>
<comment type="caution">
    <text evidence="1">The sequence shown here is derived from an EMBL/GenBank/DDBJ whole genome shotgun (WGS) entry which is preliminary data.</text>
</comment>
<evidence type="ECO:0000313" key="2">
    <source>
        <dbReference type="Proteomes" id="UP000282977"/>
    </source>
</evidence>
<gene>
    <name evidence="1" type="ORF">ENE74_00350</name>
</gene>